<accession>A0ABZ2XNQ5</accession>
<keyword evidence="7" id="KW-0614">Plasmid</keyword>
<keyword evidence="4 6" id="KW-1133">Transmembrane helix</keyword>
<dbReference type="Gene3D" id="2.40.128.260">
    <property type="entry name" value="Type IV secretion system, VirB10/TraB/TrbI"/>
    <property type="match status" value="1"/>
</dbReference>
<dbReference type="Pfam" id="PF03743">
    <property type="entry name" value="TrbI"/>
    <property type="match status" value="1"/>
</dbReference>
<dbReference type="RefSeq" id="WP_341744796.1">
    <property type="nucleotide sequence ID" value="NZ_CP151407.1"/>
</dbReference>
<keyword evidence="5 6" id="KW-0472">Membrane</keyword>
<sequence length="461" mass="48331">MSATNPDSATTTVEAPSAPELGRWSIKRNLHLWVIGIVAVLLAIFMLGDAIKQEADGSASEAAKKAENEKAAGAAQIDVKPAPDGVAKIFSDQRKEADGLNADLKLPYGLSGEGMAPPLLPVPTPIAGGSEKVPEIVVKRTGEDIEREKLAAQREDDITSAGILSIDRKGVLANLMGQGKGQTGAPGAMSANQSMIDFRNESAARQAATQAAIGARTDNTLAMLGGLGAGNQPRPNAIADRAWMQSEEARGSAALVPLMPRQSPGSYALMQGSVIPAVLISEIRSDLPGQIKAQVSMDVFDSNGDSALLIPKGSMLVGAYNSEVRMGQEKVMAAFTRLIYPSGASVDLNGMGGAESGGESGLMDKVDNHFWKMFATNFLVAGLAQVFQNNQTGSTATTATGAPAAAANTAGQILADTVRVINERNRNIPPTIYVYRGHKFNVMVNRDMLLPPYQTGVSNAY</sequence>
<evidence type="ECO:0000313" key="8">
    <source>
        <dbReference type="Proteomes" id="UP001479520"/>
    </source>
</evidence>
<feature type="transmembrane region" description="Helical" evidence="6">
    <location>
        <begin position="30"/>
        <end position="48"/>
    </location>
</feature>
<evidence type="ECO:0000256" key="2">
    <source>
        <dbReference type="ARBA" id="ARBA00010265"/>
    </source>
</evidence>
<dbReference type="Proteomes" id="UP001479520">
    <property type="component" value="Plasmid unnamed1"/>
</dbReference>
<gene>
    <name evidence="7" type="ORF">AADV58_17155</name>
</gene>
<evidence type="ECO:0000256" key="5">
    <source>
        <dbReference type="ARBA" id="ARBA00023136"/>
    </source>
</evidence>
<evidence type="ECO:0000256" key="3">
    <source>
        <dbReference type="ARBA" id="ARBA00022692"/>
    </source>
</evidence>
<keyword evidence="3 6" id="KW-0812">Transmembrane</keyword>
<comment type="subcellular location">
    <subcellularLocation>
        <location evidence="1">Membrane</location>
        <topology evidence="1">Single-pass membrane protein</topology>
    </subcellularLocation>
</comment>
<reference evidence="7 8" key="1">
    <citation type="submission" date="2024-04" db="EMBL/GenBank/DDBJ databases">
        <title>Dissimilatory iodate-reducing microorganisms contribute to the enrichment of iodine in groundwater.</title>
        <authorList>
            <person name="Jiang Z."/>
        </authorList>
    </citation>
    <scope>NUCLEOTIDE SEQUENCE [LARGE SCALE GENOMIC DNA]</scope>
    <source>
        <strain evidence="7 8">NCP973</strain>
        <plasmid evidence="7 8">unnamed1</plasmid>
    </source>
</reference>
<evidence type="ECO:0000256" key="4">
    <source>
        <dbReference type="ARBA" id="ARBA00022989"/>
    </source>
</evidence>
<dbReference type="EMBL" id="CP151407">
    <property type="protein sequence ID" value="WZJ23484.1"/>
    <property type="molecule type" value="Genomic_DNA"/>
</dbReference>
<name>A0ABZ2XNQ5_9RHOO</name>
<dbReference type="InterPro" id="IPR042217">
    <property type="entry name" value="T4SS_VirB10/TrbI"/>
</dbReference>
<organism evidence="7 8">
    <name type="scientific">Azonexus hydrophilus</name>
    <dbReference type="NCBI Taxonomy" id="418702"/>
    <lineage>
        <taxon>Bacteria</taxon>
        <taxon>Pseudomonadati</taxon>
        <taxon>Pseudomonadota</taxon>
        <taxon>Betaproteobacteria</taxon>
        <taxon>Rhodocyclales</taxon>
        <taxon>Azonexaceae</taxon>
        <taxon>Azonexus</taxon>
    </lineage>
</organism>
<proteinExistence type="inferred from homology"/>
<protein>
    <submittedName>
        <fullName evidence="7">TrbI/VirB10 family protein</fullName>
    </submittedName>
</protein>
<keyword evidence="8" id="KW-1185">Reference proteome</keyword>
<geneLocation type="plasmid" evidence="7 8">
    <name>unnamed1</name>
</geneLocation>
<comment type="similarity">
    <text evidence="2">Belongs to the TrbI/VirB10 family.</text>
</comment>
<evidence type="ECO:0000256" key="6">
    <source>
        <dbReference type="SAM" id="Phobius"/>
    </source>
</evidence>
<evidence type="ECO:0000256" key="1">
    <source>
        <dbReference type="ARBA" id="ARBA00004167"/>
    </source>
</evidence>
<dbReference type="InterPro" id="IPR005498">
    <property type="entry name" value="T4SS_VirB10/TraB/TrbI"/>
</dbReference>
<dbReference type="CDD" id="cd16429">
    <property type="entry name" value="VirB10"/>
    <property type="match status" value="1"/>
</dbReference>
<evidence type="ECO:0000313" key="7">
    <source>
        <dbReference type="EMBL" id="WZJ23484.1"/>
    </source>
</evidence>